<dbReference type="Gene3D" id="2.60.40.10">
    <property type="entry name" value="Immunoglobulins"/>
    <property type="match status" value="1"/>
</dbReference>
<evidence type="ECO:0000256" key="3">
    <source>
        <dbReference type="SAM" id="MobiDB-lite"/>
    </source>
</evidence>
<feature type="domain" description="Abnormal spindle-like microcephaly-associated protein ASH" evidence="5">
    <location>
        <begin position="36"/>
        <end position="110"/>
    </location>
</feature>
<dbReference type="InterPro" id="IPR031549">
    <property type="entry name" value="ASH"/>
</dbReference>
<gene>
    <name evidence="6" type="ORF">DI536_19025</name>
</gene>
<dbReference type="EMBL" id="QFQP01000016">
    <property type="protein sequence ID" value="PZR10770.1"/>
    <property type="molecule type" value="Genomic_DNA"/>
</dbReference>
<dbReference type="InterPro" id="IPR013783">
    <property type="entry name" value="Ig-like_fold"/>
</dbReference>
<reference evidence="6 7" key="1">
    <citation type="submission" date="2017-08" db="EMBL/GenBank/DDBJ databases">
        <title>Infants hospitalized years apart are colonized by the same room-sourced microbial strains.</title>
        <authorList>
            <person name="Brooks B."/>
            <person name="Olm M.R."/>
            <person name="Firek B.A."/>
            <person name="Baker R."/>
            <person name="Thomas B.C."/>
            <person name="Morowitz M.J."/>
            <person name="Banfield J.F."/>
        </authorList>
    </citation>
    <scope>NUCLEOTIDE SEQUENCE [LARGE SCALE GENOMIC DNA]</scope>
    <source>
        <strain evidence="6">S2_003_000_R2_14</strain>
    </source>
</reference>
<proteinExistence type="predicted"/>
<evidence type="ECO:0000256" key="1">
    <source>
        <dbReference type="ARBA" id="ARBA00004496"/>
    </source>
</evidence>
<feature type="region of interest" description="Disordered" evidence="3">
    <location>
        <begin position="249"/>
        <end position="281"/>
    </location>
</feature>
<comment type="caution">
    <text evidence="6">The sequence shown here is derived from an EMBL/GenBank/DDBJ whole genome shotgun (WGS) entry which is preliminary data.</text>
</comment>
<comment type="subcellular location">
    <subcellularLocation>
        <location evidence="1">Cytoplasm</location>
    </subcellularLocation>
</comment>
<keyword evidence="4" id="KW-0732">Signal</keyword>
<keyword evidence="2" id="KW-0963">Cytoplasm</keyword>
<accession>A0A2W5T5L4</accession>
<name>A0A2W5T5L4_9BACT</name>
<dbReference type="AlphaFoldDB" id="A0A2W5T5L4"/>
<dbReference type="GO" id="GO:0005737">
    <property type="term" value="C:cytoplasm"/>
    <property type="evidence" value="ECO:0007669"/>
    <property type="project" value="UniProtKB-SubCell"/>
</dbReference>
<dbReference type="Proteomes" id="UP000249061">
    <property type="component" value="Unassembled WGS sequence"/>
</dbReference>
<feature type="signal peptide" evidence="4">
    <location>
        <begin position="1"/>
        <end position="21"/>
    </location>
</feature>
<feature type="compositionally biased region" description="Basic residues" evidence="3">
    <location>
        <begin position="263"/>
        <end position="274"/>
    </location>
</feature>
<evidence type="ECO:0000256" key="2">
    <source>
        <dbReference type="ARBA" id="ARBA00022490"/>
    </source>
</evidence>
<evidence type="ECO:0000313" key="6">
    <source>
        <dbReference type="EMBL" id="PZR10770.1"/>
    </source>
</evidence>
<sequence length="281" mass="28972">MTVRFSTMLVLALCLAGCRCAGPLDMVGEDALRVEPARLDFSPTFVGASSRLTLRVDNPSRTRRAVTATVDGAFSVSPSELELAGGESTELVVTFTPVADREVSAVLQVNTVAVAVSGSGLPPLTCEPSRPCVGIRFGAESGACVTTTAADGTSCETGCVDGQCVNGECIGALKNCPDTVCTVGVCSEAAGCSHVPRMCPAAPGPCQRCATTLRAAASPTRSTARCAGLTTAASAPSTCASVARVRRARDLRPAGAPTPGCRSTRHRTKRRWRGTRSPERP</sequence>
<evidence type="ECO:0000313" key="7">
    <source>
        <dbReference type="Proteomes" id="UP000249061"/>
    </source>
</evidence>
<dbReference type="Pfam" id="PF15780">
    <property type="entry name" value="ASH"/>
    <property type="match status" value="1"/>
</dbReference>
<evidence type="ECO:0000259" key="5">
    <source>
        <dbReference type="Pfam" id="PF15780"/>
    </source>
</evidence>
<feature type="chain" id="PRO_5016097950" description="Abnormal spindle-like microcephaly-associated protein ASH domain-containing protein" evidence="4">
    <location>
        <begin position="22"/>
        <end position="281"/>
    </location>
</feature>
<protein>
    <recommendedName>
        <fullName evidence="5">Abnormal spindle-like microcephaly-associated protein ASH domain-containing protein</fullName>
    </recommendedName>
</protein>
<organism evidence="6 7">
    <name type="scientific">Archangium gephyra</name>
    <dbReference type="NCBI Taxonomy" id="48"/>
    <lineage>
        <taxon>Bacteria</taxon>
        <taxon>Pseudomonadati</taxon>
        <taxon>Myxococcota</taxon>
        <taxon>Myxococcia</taxon>
        <taxon>Myxococcales</taxon>
        <taxon>Cystobacterineae</taxon>
        <taxon>Archangiaceae</taxon>
        <taxon>Archangium</taxon>
    </lineage>
</organism>
<evidence type="ECO:0000256" key="4">
    <source>
        <dbReference type="SAM" id="SignalP"/>
    </source>
</evidence>